<gene>
    <name evidence="2" type="ORF">Fcan01_10157</name>
</gene>
<feature type="transmembrane region" description="Helical" evidence="1">
    <location>
        <begin position="81"/>
        <end position="105"/>
    </location>
</feature>
<feature type="transmembrane region" description="Helical" evidence="1">
    <location>
        <begin position="176"/>
        <end position="204"/>
    </location>
</feature>
<protein>
    <recommendedName>
        <fullName evidence="4">Gustatory receptor</fullName>
    </recommendedName>
</protein>
<feature type="transmembrane region" description="Helical" evidence="1">
    <location>
        <begin position="126"/>
        <end position="148"/>
    </location>
</feature>
<keyword evidence="1" id="KW-1133">Transmembrane helix</keyword>
<feature type="transmembrane region" description="Helical" evidence="1">
    <location>
        <begin position="44"/>
        <end position="69"/>
    </location>
</feature>
<dbReference type="Proteomes" id="UP000198287">
    <property type="component" value="Unassembled WGS sequence"/>
</dbReference>
<sequence length="380" mass="43485">MSITPLMWRALERTQNQFQFMATYPIEFDPVKKIYRKNPMSVKLVPWAISVTLLFTVVFVPCAILVIAQVHGFFAIPLTKFAVVAIFLATSGLCCLGDLLAFFMGGEMAPFFETLNQLNDRIISRISLNVVVTAFTLYPYIFPGFFLYTRMDPLCQLEKYILNHYGIGKCVNYLRFLFILTCFQICRFMTICFTTMTMATYLVLSIIKNLDKSATWIWVTERIAKSTFLCHDTLQIVLQATHDPHLTAAALIMFAGLVLSIAFNYVTLKMWHVIPMPLYLFFPGGSLIIAGIIRLLLPMVISVFESDRVIHTKWEGCLQLVAKSRKMGLSKKIKSMQVLRLGSGLLQHEFYYLKKSTKTTYQYVLLSYTISALLSKRVDF</sequence>
<keyword evidence="1" id="KW-0812">Transmembrane</keyword>
<reference evidence="2 3" key="1">
    <citation type="submission" date="2015-12" db="EMBL/GenBank/DDBJ databases">
        <title>The genome of Folsomia candida.</title>
        <authorList>
            <person name="Faddeeva A."/>
            <person name="Derks M.F."/>
            <person name="Anvar Y."/>
            <person name="Smit S."/>
            <person name="Van Straalen N."/>
            <person name="Roelofs D."/>
        </authorList>
    </citation>
    <scope>NUCLEOTIDE SEQUENCE [LARGE SCALE GENOMIC DNA]</scope>
    <source>
        <strain evidence="2 3">VU population</strain>
        <tissue evidence="2">Whole body</tissue>
    </source>
</reference>
<proteinExistence type="predicted"/>
<evidence type="ECO:0000313" key="2">
    <source>
        <dbReference type="EMBL" id="OXA53407.1"/>
    </source>
</evidence>
<keyword evidence="3" id="KW-1185">Reference proteome</keyword>
<dbReference type="EMBL" id="LNIX01000005">
    <property type="protein sequence ID" value="OXA53407.1"/>
    <property type="molecule type" value="Genomic_DNA"/>
</dbReference>
<feature type="transmembrane region" description="Helical" evidence="1">
    <location>
        <begin position="278"/>
        <end position="304"/>
    </location>
</feature>
<organism evidence="2 3">
    <name type="scientific">Folsomia candida</name>
    <name type="common">Springtail</name>
    <dbReference type="NCBI Taxonomy" id="158441"/>
    <lineage>
        <taxon>Eukaryota</taxon>
        <taxon>Metazoa</taxon>
        <taxon>Ecdysozoa</taxon>
        <taxon>Arthropoda</taxon>
        <taxon>Hexapoda</taxon>
        <taxon>Collembola</taxon>
        <taxon>Entomobryomorpha</taxon>
        <taxon>Isotomoidea</taxon>
        <taxon>Isotomidae</taxon>
        <taxon>Proisotominae</taxon>
        <taxon>Folsomia</taxon>
    </lineage>
</organism>
<evidence type="ECO:0008006" key="4">
    <source>
        <dbReference type="Google" id="ProtNLM"/>
    </source>
</evidence>
<evidence type="ECO:0000256" key="1">
    <source>
        <dbReference type="SAM" id="Phobius"/>
    </source>
</evidence>
<keyword evidence="1" id="KW-0472">Membrane</keyword>
<comment type="caution">
    <text evidence="2">The sequence shown here is derived from an EMBL/GenBank/DDBJ whole genome shotgun (WGS) entry which is preliminary data.</text>
</comment>
<name>A0A226E8P2_FOLCA</name>
<dbReference type="AlphaFoldDB" id="A0A226E8P2"/>
<accession>A0A226E8P2</accession>
<evidence type="ECO:0000313" key="3">
    <source>
        <dbReference type="Proteomes" id="UP000198287"/>
    </source>
</evidence>
<feature type="transmembrane region" description="Helical" evidence="1">
    <location>
        <begin position="246"/>
        <end position="266"/>
    </location>
</feature>